<dbReference type="Pfam" id="PF25782">
    <property type="entry name" value="TPR_CAND1"/>
    <property type="match status" value="1"/>
</dbReference>
<sequence length="1340" mass="145922">MAPSSVPPNPSAHHVSQLLPKLNDDDPDFRFMALSDLHDILVVAHSGLLIHDESTSAKAVEGLLTTLVDTNGEVQNQAVKCLGPFVNKIPDRTLPVMIEKLSNLQTNNTVDQSIPALALREVVVSLPRPVAGIARSKPIADAYSAISRVLIPRLVGYHVIPPAQQGLPKPPKGMLQVDLEKGTDSNAIDVLTEVARCFGPMLQDVEIQALQKMTFDILENERASSMMKKKSVTAISTLAAYFSDQLLSSFLSRVIELLRDPHLTRSKRKLYITILGSIARSIPRKFGPYLKTLAPFVLSALSAQEQDEEMDVSDDEGERDPEIDEVLEAALIALEGFLASCSQDMRMYTDETIEAATRYLKYDPNLATDDDEDDDDMASDEEDALEGEDFEEEAGYDDDEDASWKVRRCAAKILYTLISTRSNGDLLDDGTLYNRVAPALITRFKEREDNVRLEVLAALSNLVKKSGDGPSPVKFADEHAQGGSMMPPPSRKRRRRGSDASMFDLHASSSLSMGYASPAPAGTPPVGPRASLAKLSPDIVKGVAQLLKQSSCPPTTKQASIALIKDIVITQRGGLEGYLSQLIEPVVEAASTTGGSTSSASATANSLRIHALQLIGAIADTHPSKAIQPYLASIVATLLRGVKDKYSKLSIEALATTEQVIKALTPPRSAASGTQNQEHLEQLYEALVNRISANDADVEVRRSAIHVLGLFLGRSSGTEGLLSPQKRTAGLELLSERLRNELTRLASVRAIDSIAAHTKAQNELSAKWVRSVTLELGAQLRKASRALRGASLSSLRTLSLNQLSRSQLDGQTKAQIVDMLLPLLNATDLHLLGPTLIILATFVKDDAQATMTPQLNAALCQVVQGSISGSSLDALLKLVCTIGEQGAGQALMQSLLQEVGVTGHAEVVGKVIGNLLVYGGSSVGVKVEQFVTELETAQDDKRKCLALVVLGESALRLGSQSTVDPKLFIRHFSAQSDQVPLAAAVALGRAGAGSVSKYLPIILSTMGSPSAPQYLLLHSIKEILQQDDAESEIIPFASTLWQNLVAASQLEDNKAIGAECVGRLTIIDPKTYLLQLQALLNDRKGSVRGMVISALRYTFTDTDEAYDEYLRPIVVPMLVQMLNEPDLENRRLALMTFNSAMHNKPDIILPALDQLLPLAMKETIIKPELIREVQMGPFKHKVDDGLEIRKSAYETLYALLEKAFVRLSPIEISDFFDRIVAGITDEHDIRILCNLMLTKLMVIAPDQVHSRLESIAENFRTVLLVKPKENAVKQEIEKNQEGAKGVLKVSAQLNKQMGSDAGAGQDDPQLRVWSQYWDWISKDHHAGLKAVTDEMKERDR</sequence>
<reference evidence="6" key="1">
    <citation type="submission" date="2022-10" db="EMBL/GenBank/DDBJ databases">
        <title>Tapping the CABI collections for fungal endophytes: first genome assemblies for Collariella, Neodidymelliopsis, Ascochyta clinopodiicola, Didymella pomorum, Didymosphaeria variabile, Neocosmospora piperis and Neocucurbitaria cava.</title>
        <authorList>
            <person name="Hill R."/>
        </authorList>
    </citation>
    <scope>NUCLEOTIDE SEQUENCE</scope>
    <source>
        <strain evidence="6">IMI 356814</strain>
    </source>
</reference>
<protein>
    <recommendedName>
        <fullName evidence="5">TATA-binding protein interacting (TIP20) domain-containing protein</fullName>
    </recommendedName>
</protein>
<feature type="region of interest" description="Disordered" evidence="4">
    <location>
        <begin position="467"/>
        <end position="499"/>
    </location>
</feature>
<dbReference type="SUPFAM" id="SSF48371">
    <property type="entry name" value="ARM repeat"/>
    <property type="match status" value="1"/>
</dbReference>
<accession>A0A9W8Y0S0</accession>
<comment type="caution">
    <text evidence="6">The sequence shown here is derived from an EMBL/GenBank/DDBJ whole genome shotgun (WGS) entry which is preliminary data.</text>
</comment>
<name>A0A9W8Y0S0_9PLEO</name>
<dbReference type="EMBL" id="JAPEUY010000021">
    <property type="protein sequence ID" value="KAJ4362409.1"/>
    <property type="molecule type" value="Genomic_DNA"/>
</dbReference>
<evidence type="ECO:0000313" key="6">
    <source>
        <dbReference type="EMBL" id="KAJ4362409.1"/>
    </source>
</evidence>
<keyword evidence="3" id="KW-0833">Ubl conjugation pathway</keyword>
<evidence type="ECO:0000259" key="5">
    <source>
        <dbReference type="Pfam" id="PF08623"/>
    </source>
</evidence>
<dbReference type="Gene3D" id="1.25.10.10">
    <property type="entry name" value="Leucine-rich Repeat Variant"/>
    <property type="match status" value="1"/>
</dbReference>
<dbReference type="InterPro" id="IPR013932">
    <property type="entry name" value="TATA-bd_TIP120"/>
</dbReference>
<evidence type="ECO:0000256" key="2">
    <source>
        <dbReference type="ARBA" id="ARBA00022737"/>
    </source>
</evidence>
<evidence type="ECO:0000256" key="1">
    <source>
        <dbReference type="ARBA" id="ARBA00007657"/>
    </source>
</evidence>
<feature type="domain" description="TATA-binding protein interacting (TIP20)" evidence="5">
    <location>
        <begin position="1147"/>
        <end position="1320"/>
    </location>
</feature>
<feature type="region of interest" description="Disordered" evidence="4">
    <location>
        <begin position="364"/>
        <end position="401"/>
    </location>
</feature>
<dbReference type="Pfam" id="PF08623">
    <property type="entry name" value="TIP120"/>
    <property type="match status" value="1"/>
</dbReference>
<dbReference type="GO" id="GO:0010265">
    <property type="term" value="P:SCF complex assembly"/>
    <property type="evidence" value="ECO:0007669"/>
    <property type="project" value="InterPro"/>
</dbReference>
<evidence type="ECO:0000256" key="4">
    <source>
        <dbReference type="SAM" id="MobiDB-lite"/>
    </source>
</evidence>
<comment type="similarity">
    <text evidence="1">Belongs to the CAND family.</text>
</comment>
<dbReference type="OrthoDB" id="6260732at2759"/>
<dbReference type="InterPro" id="IPR016024">
    <property type="entry name" value="ARM-type_fold"/>
</dbReference>
<gene>
    <name evidence="6" type="ORF">N0V83_010502</name>
</gene>
<dbReference type="Proteomes" id="UP001140560">
    <property type="component" value="Unassembled WGS sequence"/>
</dbReference>
<evidence type="ECO:0000313" key="7">
    <source>
        <dbReference type="Proteomes" id="UP001140560"/>
    </source>
</evidence>
<dbReference type="InterPro" id="IPR011989">
    <property type="entry name" value="ARM-like"/>
</dbReference>
<dbReference type="PANTHER" id="PTHR12696">
    <property type="entry name" value="TIP120"/>
    <property type="match status" value="1"/>
</dbReference>
<dbReference type="InterPro" id="IPR039852">
    <property type="entry name" value="CAND1/CAND2"/>
</dbReference>
<feature type="compositionally biased region" description="Acidic residues" evidence="4">
    <location>
        <begin position="368"/>
        <end position="401"/>
    </location>
</feature>
<keyword evidence="2" id="KW-0677">Repeat</keyword>
<evidence type="ECO:0000256" key="3">
    <source>
        <dbReference type="ARBA" id="ARBA00022786"/>
    </source>
</evidence>
<proteinExistence type="inferred from homology"/>
<keyword evidence="7" id="KW-1185">Reference proteome</keyword>
<organism evidence="6 7">
    <name type="scientific">Neocucurbitaria cava</name>
    <dbReference type="NCBI Taxonomy" id="798079"/>
    <lineage>
        <taxon>Eukaryota</taxon>
        <taxon>Fungi</taxon>
        <taxon>Dikarya</taxon>
        <taxon>Ascomycota</taxon>
        <taxon>Pezizomycotina</taxon>
        <taxon>Dothideomycetes</taxon>
        <taxon>Pleosporomycetidae</taxon>
        <taxon>Pleosporales</taxon>
        <taxon>Pleosporineae</taxon>
        <taxon>Cucurbitariaceae</taxon>
        <taxon>Neocucurbitaria</taxon>
    </lineage>
</organism>